<feature type="transmembrane region" description="Helical" evidence="1">
    <location>
        <begin position="180"/>
        <end position="205"/>
    </location>
</feature>
<feature type="transmembrane region" description="Helical" evidence="1">
    <location>
        <begin position="104"/>
        <end position="124"/>
    </location>
</feature>
<dbReference type="EMBL" id="HBFQ01051126">
    <property type="protein sequence ID" value="CAD8862088.1"/>
    <property type="molecule type" value="Transcribed_RNA"/>
</dbReference>
<keyword evidence="1" id="KW-0472">Membrane</keyword>
<dbReference type="AlphaFoldDB" id="A0A7S1FF40"/>
<keyword evidence="1" id="KW-0812">Transmembrane</keyword>
<sequence length="323" mass="36545">MTAHVPKDGCVSNTGQLRRRWPLSGWRTTSEDVTKQRPFRWLIYDNNGSYNGYFDWLPLWMRVGYWSPVTVLFMTAFYVSMITRKPGRLEFAMAIQAEESGRTVWWTCVDTLVFVWGVVVLVHAKRTMDNVGALFMSYTGWSWTLLTARAGCEAAASLLSSVDLPGVAGFLAVVGSALRFPAAVAAVITFTVWNFVLLPLIGLVATPREKRKHFLKFNFGFLMTNVHMINLPLALVGNVWGPTARLFTTSDLWIGYLIVMLYSILYLFVMDRLGLHFYPVFCPRSAFCGMSFGLVLYLYYDLLHRGNAVMLMMNPHLAPVASE</sequence>
<proteinExistence type="predicted"/>
<organism evidence="2">
    <name type="scientific">Noctiluca scintillans</name>
    <name type="common">Sea sparkle</name>
    <name type="synonym">Red tide dinoflagellate</name>
    <dbReference type="NCBI Taxonomy" id="2966"/>
    <lineage>
        <taxon>Eukaryota</taxon>
        <taxon>Sar</taxon>
        <taxon>Alveolata</taxon>
        <taxon>Dinophyceae</taxon>
        <taxon>Noctilucales</taxon>
        <taxon>Noctilucaceae</taxon>
        <taxon>Noctiluca</taxon>
    </lineage>
</organism>
<evidence type="ECO:0000256" key="1">
    <source>
        <dbReference type="SAM" id="Phobius"/>
    </source>
</evidence>
<gene>
    <name evidence="2" type="ORF">NSCI0253_LOCUS36443</name>
</gene>
<evidence type="ECO:0000313" key="2">
    <source>
        <dbReference type="EMBL" id="CAD8862088.1"/>
    </source>
</evidence>
<protein>
    <submittedName>
        <fullName evidence="2">Uncharacterized protein</fullName>
    </submittedName>
</protein>
<feature type="transmembrane region" description="Helical" evidence="1">
    <location>
        <begin position="217"/>
        <end position="240"/>
    </location>
</feature>
<feature type="transmembrane region" description="Helical" evidence="1">
    <location>
        <begin position="281"/>
        <end position="300"/>
    </location>
</feature>
<feature type="transmembrane region" description="Helical" evidence="1">
    <location>
        <begin position="252"/>
        <end position="269"/>
    </location>
</feature>
<name>A0A7S1FF40_NOCSC</name>
<reference evidence="2" key="1">
    <citation type="submission" date="2021-01" db="EMBL/GenBank/DDBJ databases">
        <authorList>
            <person name="Corre E."/>
            <person name="Pelletier E."/>
            <person name="Niang G."/>
            <person name="Scheremetjew M."/>
            <person name="Finn R."/>
            <person name="Kale V."/>
            <person name="Holt S."/>
            <person name="Cochrane G."/>
            <person name="Meng A."/>
            <person name="Brown T."/>
            <person name="Cohen L."/>
        </authorList>
    </citation>
    <scope>NUCLEOTIDE SEQUENCE</scope>
</reference>
<accession>A0A7S1FF40</accession>
<keyword evidence="1" id="KW-1133">Transmembrane helix</keyword>
<feature type="transmembrane region" description="Helical" evidence="1">
    <location>
        <begin position="63"/>
        <end position="83"/>
    </location>
</feature>